<name>A0A7W6S0Q7_9PROT</name>
<evidence type="ECO:0008006" key="3">
    <source>
        <dbReference type="Google" id="ProtNLM"/>
    </source>
</evidence>
<dbReference type="CDD" id="cd02440">
    <property type="entry name" value="AdoMet_MTases"/>
    <property type="match status" value="1"/>
</dbReference>
<dbReference type="Gene3D" id="3.40.50.150">
    <property type="entry name" value="Vaccinia Virus protein VP39"/>
    <property type="match status" value="1"/>
</dbReference>
<dbReference type="InterPro" id="IPR029063">
    <property type="entry name" value="SAM-dependent_MTases_sf"/>
</dbReference>
<evidence type="ECO:0000313" key="1">
    <source>
        <dbReference type="EMBL" id="MBB4286567.1"/>
    </source>
</evidence>
<dbReference type="RefSeq" id="WP_184435528.1">
    <property type="nucleotide sequence ID" value="NZ_JACIGI010000018.1"/>
</dbReference>
<reference evidence="1 2" key="1">
    <citation type="submission" date="2020-08" db="EMBL/GenBank/DDBJ databases">
        <title>Genome sequencing of Purple Non-Sulfur Bacteria from various extreme environments.</title>
        <authorList>
            <person name="Mayer M."/>
        </authorList>
    </citation>
    <scope>NUCLEOTIDE SEQUENCE [LARGE SCALE GENOMIC DNA]</scope>
    <source>
        <strain evidence="1 2">JA135</strain>
    </source>
</reference>
<keyword evidence="2" id="KW-1185">Reference proteome</keyword>
<sequence>MTLPRSTPALVRRAGRWGRRAAGRLFERLGPPPASGEAAGSGAFNALDAYVTDAPSDQNAVDLFKGQWFSRLPGDLVSGELGLFDDDRIRAFGDQIGGFAGKRVLELGPLEGGHAAMMHQAGAASIVSIEANTRAFLKCLIVKEVMGLERVRFLLGNFDPYLETAPAVDFVLASGVIYHAHNPVRTLVHLCRIAPAIGIWSHYYDAETMDRHHRGTFDMQPVALSFEGFEAQGYRLEYGDALKSRKFCGGLRPATHWMARASWFSLLDSLGFEFTVLDEQPDHVNGPAFTGIARRRDASAA</sequence>
<evidence type="ECO:0000313" key="2">
    <source>
        <dbReference type="Proteomes" id="UP000555728"/>
    </source>
</evidence>
<dbReference type="InterPro" id="IPR027555">
    <property type="entry name" value="Mo5U34_MeTrfas-like"/>
</dbReference>
<dbReference type="Proteomes" id="UP000555728">
    <property type="component" value="Unassembled WGS sequence"/>
</dbReference>
<gene>
    <name evidence="1" type="ORF">GGD88_002301</name>
</gene>
<organism evidence="1 2">
    <name type="scientific">Roseospira goensis</name>
    <dbReference type="NCBI Taxonomy" id="391922"/>
    <lineage>
        <taxon>Bacteria</taxon>
        <taxon>Pseudomonadati</taxon>
        <taxon>Pseudomonadota</taxon>
        <taxon>Alphaproteobacteria</taxon>
        <taxon>Rhodospirillales</taxon>
        <taxon>Rhodospirillaceae</taxon>
        <taxon>Roseospira</taxon>
    </lineage>
</organism>
<dbReference type="AlphaFoldDB" id="A0A7W6S0Q7"/>
<proteinExistence type="predicted"/>
<dbReference type="Pfam" id="PF08003">
    <property type="entry name" value="Methyltransf_9"/>
    <property type="match status" value="1"/>
</dbReference>
<protein>
    <recommendedName>
        <fullName evidence="3">Class I SAM-dependent methyltransferase</fullName>
    </recommendedName>
</protein>
<accession>A0A7W6S0Q7</accession>
<dbReference type="SUPFAM" id="SSF53335">
    <property type="entry name" value="S-adenosyl-L-methionine-dependent methyltransferases"/>
    <property type="match status" value="1"/>
</dbReference>
<comment type="caution">
    <text evidence="1">The sequence shown here is derived from an EMBL/GenBank/DDBJ whole genome shotgun (WGS) entry which is preliminary data.</text>
</comment>
<dbReference type="EMBL" id="JACIGI010000018">
    <property type="protein sequence ID" value="MBB4286567.1"/>
    <property type="molecule type" value="Genomic_DNA"/>
</dbReference>